<comment type="pathway">
    <text evidence="3 12">Glycolipid biosynthesis; lipid IV(A) biosynthesis; lipid IV(A) from (3R)-3-hydroxytetradecanoyl-[acyl-carrier-protein] and UDP-N-acetyl-alpha-D-glucosamine: step 2/6.</text>
</comment>
<proteinExistence type="inferred from homology"/>
<dbReference type="EC" id="3.5.1.108" evidence="4 12"/>
<dbReference type="InterPro" id="IPR015870">
    <property type="entry name" value="UDP-acyl_N-AcGlcN_deAcase_N"/>
</dbReference>
<dbReference type="SUPFAM" id="SSF54211">
    <property type="entry name" value="Ribosomal protein S5 domain 2-like"/>
    <property type="match status" value="2"/>
</dbReference>
<dbReference type="PANTHER" id="PTHR33694:SF1">
    <property type="entry name" value="UDP-3-O-ACYL-N-ACETYLGLUCOSAMINE DEACETYLASE 1, MITOCHONDRIAL-RELATED"/>
    <property type="match status" value="1"/>
</dbReference>
<keyword evidence="10 12" id="KW-0443">Lipid metabolism</keyword>
<keyword evidence="5 12" id="KW-0444">Lipid biosynthesis</keyword>
<dbReference type="GO" id="GO:0046872">
    <property type="term" value="F:metal ion binding"/>
    <property type="evidence" value="ECO:0007669"/>
    <property type="project" value="UniProtKB-KW"/>
</dbReference>
<comment type="caution">
    <text evidence="13">The sequence shown here is derived from an EMBL/GenBank/DDBJ whole genome shotgun (WGS) entry which is preliminary data.</text>
</comment>
<comment type="catalytic activity">
    <reaction evidence="11 12">
        <text>a UDP-3-O-[(3R)-3-hydroxyacyl]-N-acetyl-alpha-D-glucosamine + H2O = a UDP-3-O-[(3R)-3-hydroxyacyl]-alpha-D-glucosamine + acetate</text>
        <dbReference type="Rhea" id="RHEA:67816"/>
        <dbReference type="ChEBI" id="CHEBI:15377"/>
        <dbReference type="ChEBI" id="CHEBI:30089"/>
        <dbReference type="ChEBI" id="CHEBI:137740"/>
        <dbReference type="ChEBI" id="CHEBI:173225"/>
        <dbReference type="EC" id="3.5.1.108"/>
    </reaction>
</comment>
<dbReference type="RefSeq" id="WP_111365509.1">
    <property type="nucleotide sequence ID" value="NZ_JASHJG010000081.1"/>
</dbReference>
<feature type="binding site" evidence="12">
    <location>
        <position position="240"/>
    </location>
    <ligand>
        <name>Zn(2+)</name>
        <dbReference type="ChEBI" id="CHEBI:29105"/>
    </ligand>
</feature>
<evidence type="ECO:0000256" key="5">
    <source>
        <dbReference type="ARBA" id="ARBA00022516"/>
    </source>
</evidence>
<feature type="binding site" evidence="12">
    <location>
        <position position="78"/>
    </location>
    <ligand>
        <name>Zn(2+)</name>
        <dbReference type="ChEBI" id="CHEBI:29105"/>
    </ligand>
</feature>
<keyword evidence="6 12" id="KW-0441">Lipid A biosynthesis</keyword>
<dbReference type="InterPro" id="IPR020568">
    <property type="entry name" value="Ribosomal_Su5_D2-typ_SF"/>
</dbReference>
<accession>A0A5A9ZHX4</accession>
<dbReference type="GO" id="GO:0103117">
    <property type="term" value="F:UDP-3-O-acyl-N-acetylglucosamine deacetylase activity"/>
    <property type="evidence" value="ECO:0007669"/>
    <property type="project" value="UniProtKB-UniRule"/>
</dbReference>
<evidence type="ECO:0000256" key="1">
    <source>
        <dbReference type="ARBA" id="ARBA00001947"/>
    </source>
</evidence>
<comment type="cofactor">
    <cofactor evidence="1 12">
        <name>Zn(2+)</name>
        <dbReference type="ChEBI" id="CHEBI:29105"/>
    </cofactor>
</comment>
<evidence type="ECO:0000256" key="12">
    <source>
        <dbReference type="HAMAP-Rule" id="MF_00388"/>
    </source>
</evidence>
<gene>
    <name evidence="12" type="primary">lpxC</name>
    <name evidence="13" type="ORF">FLO80_08175</name>
</gene>
<feature type="binding site" evidence="12">
    <location>
        <position position="236"/>
    </location>
    <ligand>
        <name>Zn(2+)</name>
        <dbReference type="ChEBI" id="CHEBI:29105"/>
    </ligand>
</feature>
<dbReference type="HAMAP" id="MF_00388">
    <property type="entry name" value="LpxC"/>
    <property type="match status" value="1"/>
</dbReference>
<reference evidence="13 14" key="1">
    <citation type="submission" date="2019-07" db="EMBL/GenBank/DDBJ databases">
        <title>Aquicoccus porphyridii gen. nov., sp. nov., isolated from a small marine red alga, Porphyridium marinum.</title>
        <authorList>
            <person name="Liu L."/>
        </authorList>
    </citation>
    <scope>NUCLEOTIDE SEQUENCE [LARGE SCALE GENOMIC DNA]</scope>
    <source>
        <strain evidence="13 14">L1 8-17</strain>
    </source>
</reference>
<keyword evidence="9 12" id="KW-0862">Zinc</keyword>
<evidence type="ECO:0000256" key="6">
    <source>
        <dbReference type="ARBA" id="ARBA00022556"/>
    </source>
</evidence>
<evidence type="ECO:0000256" key="9">
    <source>
        <dbReference type="ARBA" id="ARBA00022833"/>
    </source>
</evidence>
<evidence type="ECO:0000256" key="10">
    <source>
        <dbReference type="ARBA" id="ARBA00023098"/>
    </source>
</evidence>
<dbReference type="PANTHER" id="PTHR33694">
    <property type="entry name" value="UDP-3-O-ACYL-N-ACETYLGLUCOSAMINE DEACETYLASE 1, MITOCHONDRIAL-RELATED"/>
    <property type="match status" value="1"/>
</dbReference>
<sequence length="307" mass="32449">MQTTIKSSVSFSGVSLHSGKPARVTIHPASAEHGIWFRRSDIRVGDALVPARWDAVNQTPLCTRIENARGVSVSTIEHIMAALVGCGVHNALIEIDGPEVPIMDGSAAVFVRAILARGIVRLNAPVRAIEVLKPVEVHGADGAWARLEPGQGLRIDFRIEFEDRAIGVQRKVLNMGNGSFVRELCDSRTFCRQADVDAMRAQGLALGGTMENAVVVDGDKVLSPGGLRHADEAVRHKMLDALGDLALAGAPILGAYSGHKAGHALTNDLLHAVFTTPGAFRMVVCDAETASHLPGVGAHLGEIPAVA</sequence>
<dbReference type="InterPro" id="IPR011334">
    <property type="entry name" value="UDP-acyl_GlcNac_deAcase_C"/>
</dbReference>
<evidence type="ECO:0000313" key="14">
    <source>
        <dbReference type="Proteomes" id="UP000325291"/>
    </source>
</evidence>
<comment type="similarity">
    <text evidence="12">Belongs to the LpxC family.</text>
</comment>
<dbReference type="GO" id="GO:0016020">
    <property type="term" value="C:membrane"/>
    <property type="evidence" value="ECO:0007669"/>
    <property type="project" value="GOC"/>
</dbReference>
<evidence type="ECO:0000256" key="7">
    <source>
        <dbReference type="ARBA" id="ARBA00022723"/>
    </source>
</evidence>
<dbReference type="UniPathway" id="UPA00359">
    <property type="reaction ID" value="UER00478"/>
</dbReference>
<comment type="function">
    <text evidence="2 12">Catalyzes the hydrolysis of UDP-3-O-myristoyl-N-acetylglucosamine to form UDP-3-O-myristoylglucosamine and acetate, the committed step in lipid A biosynthesis.</text>
</comment>
<dbReference type="AlphaFoldDB" id="A0A5A9ZHX4"/>
<feature type="active site" description="Proton donor" evidence="12">
    <location>
        <position position="263"/>
    </location>
</feature>
<dbReference type="InterPro" id="IPR004463">
    <property type="entry name" value="UDP-acyl_GlcNac_deAcase"/>
</dbReference>
<dbReference type="NCBIfam" id="TIGR00325">
    <property type="entry name" value="lpxC"/>
    <property type="match status" value="1"/>
</dbReference>
<dbReference type="Gene3D" id="3.30.1700.10">
    <property type="entry name" value="lpxc deacetylase, domain 2"/>
    <property type="match status" value="1"/>
</dbReference>
<protein>
    <recommendedName>
        <fullName evidence="4 12">UDP-3-O-acyl-N-acetylglucosamine deacetylase</fullName>
        <shortName evidence="12">UDP-3-O-acyl-GlcNAc deacetylase</shortName>
        <ecNumber evidence="4 12">3.5.1.108</ecNumber>
    </recommendedName>
    <alternativeName>
        <fullName evidence="12">UDP-3-O-[R-3-hydroxymyristoyl]-N-acetylglucosamine deacetylase</fullName>
    </alternativeName>
</protein>
<evidence type="ECO:0000256" key="3">
    <source>
        <dbReference type="ARBA" id="ARBA00005002"/>
    </source>
</evidence>
<keyword evidence="8 12" id="KW-0378">Hydrolase</keyword>
<evidence type="ECO:0000256" key="4">
    <source>
        <dbReference type="ARBA" id="ARBA00012745"/>
    </source>
</evidence>
<dbReference type="Proteomes" id="UP000325291">
    <property type="component" value="Unassembled WGS sequence"/>
</dbReference>
<name>A0A5A9ZHX4_9RHOB</name>
<evidence type="ECO:0000256" key="2">
    <source>
        <dbReference type="ARBA" id="ARBA00002923"/>
    </source>
</evidence>
<keyword evidence="14" id="KW-1185">Reference proteome</keyword>
<dbReference type="Gene3D" id="3.30.230.20">
    <property type="entry name" value="lpxc deacetylase, domain 1"/>
    <property type="match status" value="1"/>
</dbReference>
<keyword evidence="7 12" id="KW-0479">Metal-binding</keyword>
<dbReference type="GO" id="GO:0009245">
    <property type="term" value="P:lipid A biosynthetic process"/>
    <property type="evidence" value="ECO:0007669"/>
    <property type="project" value="UniProtKB-UniRule"/>
</dbReference>
<evidence type="ECO:0000256" key="11">
    <source>
        <dbReference type="ARBA" id="ARBA00024535"/>
    </source>
</evidence>
<dbReference type="Pfam" id="PF03331">
    <property type="entry name" value="LpxC"/>
    <property type="match status" value="1"/>
</dbReference>
<evidence type="ECO:0000313" key="13">
    <source>
        <dbReference type="EMBL" id="KAA0916787.1"/>
    </source>
</evidence>
<dbReference type="EMBL" id="VINQ01000004">
    <property type="protein sequence ID" value="KAA0916787.1"/>
    <property type="molecule type" value="Genomic_DNA"/>
</dbReference>
<evidence type="ECO:0000256" key="8">
    <source>
        <dbReference type="ARBA" id="ARBA00022801"/>
    </source>
</evidence>
<organism evidence="13 14">
    <name type="scientific">Aquicoccus porphyridii</name>
    <dbReference type="NCBI Taxonomy" id="1852029"/>
    <lineage>
        <taxon>Bacteria</taxon>
        <taxon>Pseudomonadati</taxon>
        <taxon>Pseudomonadota</taxon>
        <taxon>Alphaproteobacteria</taxon>
        <taxon>Rhodobacterales</taxon>
        <taxon>Paracoccaceae</taxon>
        <taxon>Aquicoccus</taxon>
    </lineage>
</organism>